<feature type="compositionally biased region" description="Basic residues" evidence="1">
    <location>
        <begin position="378"/>
        <end position="399"/>
    </location>
</feature>
<dbReference type="InterPro" id="IPR036420">
    <property type="entry name" value="BRCT_dom_sf"/>
</dbReference>
<feature type="domain" description="BRCT" evidence="2">
    <location>
        <begin position="586"/>
        <end position="668"/>
    </location>
</feature>
<feature type="domain" description="BRCT" evidence="2">
    <location>
        <begin position="209"/>
        <end position="299"/>
    </location>
</feature>
<feature type="domain" description="BRCT" evidence="2">
    <location>
        <begin position="486"/>
        <end position="566"/>
    </location>
</feature>
<dbReference type="InterPro" id="IPR022047">
    <property type="entry name" value="Microcephalin-like"/>
</dbReference>
<organism evidence="3">
    <name type="scientific">Ixodes ricinus</name>
    <name type="common">Common tick</name>
    <name type="synonym">Acarus ricinus</name>
    <dbReference type="NCBI Taxonomy" id="34613"/>
    <lineage>
        <taxon>Eukaryota</taxon>
        <taxon>Metazoa</taxon>
        <taxon>Ecdysozoa</taxon>
        <taxon>Arthropoda</taxon>
        <taxon>Chelicerata</taxon>
        <taxon>Arachnida</taxon>
        <taxon>Acari</taxon>
        <taxon>Parasitiformes</taxon>
        <taxon>Ixodida</taxon>
        <taxon>Ixodoidea</taxon>
        <taxon>Ixodidae</taxon>
        <taxon>Ixodinae</taxon>
        <taxon>Ixodes</taxon>
    </lineage>
</organism>
<feature type="region of interest" description="Disordered" evidence="1">
    <location>
        <begin position="1"/>
        <end position="102"/>
    </location>
</feature>
<dbReference type="Pfam" id="PF00533">
    <property type="entry name" value="BRCT"/>
    <property type="match status" value="1"/>
</dbReference>
<feature type="compositionally biased region" description="Basic residues" evidence="1">
    <location>
        <begin position="1"/>
        <end position="14"/>
    </location>
</feature>
<feature type="compositionally biased region" description="Low complexity" evidence="1">
    <location>
        <begin position="78"/>
        <end position="92"/>
    </location>
</feature>
<dbReference type="PANTHER" id="PTHR14625:SF3">
    <property type="entry name" value="MICROCEPHALIN"/>
    <property type="match status" value="1"/>
</dbReference>
<dbReference type="PROSITE" id="PS50172">
    <property type="entry name" value="BRCT"/>
    <property type="match status" value="3"/>
</dbReference>
<protein>
    <submittedName>
        <fullName evidence="3">Putative transcriptional regulator brca1</fullName>
    </submittedName>
</protein>
<dbReference type="Pfam" id="PF12738">
    <property type="entry name" value="PTCB-BRCT"/>
    <property type="match status" value="1"/>
</dbReference>
<evidence type="ECO:0000259" key="2">
    <source>
        <dbReference type="PROSITE" id="PS50172"/>
    </source>
</evidence>
<dbReference type="Gene3D" id="3.40.50.10190">
    <property type="entry name" value="BRCT domain"/>
    <property type="match status" value="3"/>
</dbReference>
<evidence type="ECO:0000313" key="3">
    <source>
        <dbReference type="EMBL" id="JAR88394.1"/>
    </source>
</evidence>
<dbReference type="CDD" id="cd17716">
    <property type="entry name" value="BRCT_microcephalin_rpt1"/>
    <property type="match status" value="1"/>
</dbReference>
<name>A0A147BC99_IXORI</name>
<evidence type="ECO:0000256" key="1">
    <source>
        <dbReference type="SAM" id="MobiDB-lite"/>
    </source>
</evidence>
<dbReference type="PANTHER" id="PTHR14625">
    <property type="entry name" value="MICROCEPHALIN"/>
    <property type="match status" value="1"/>
</dbReference>
<dbReference type="CDD" id="cd17736">
    <property type="entry name" value="BRCT_microcephalin_rpt2"/>
    <property type="match status" value="1"/>
</dbReference>
<feature type="compositionally biased region" description="Low complexity" evidence="1">
    <location>
        <begin position="341"/>
        <end position="359"/>
    </location>
</feature>
<dbReference type="InterPro" id="IPR001357">
    <property type="entry name" value="BRCT_dom"/>
</dbReference>
<feature type="region of interest" description="Disordered" evidence="1">
    <location>
        <begin position="329"/>
        <end position="405"/>
    </location>
</feature>
<proteinExistence type="predicted"/>
<dbReference type="EMBL" id="GEGO01007010">
    <property type="protein sequence ID" value="JAR88394.1"/>
    <property type="molecule type" value="Transcribed_RNA"/>
</dbReference>
<dbReference type="SUPFAM" id="SSF52113">
    <property type="entry name" value="BRCT domain"/>
    <property type="match status" value="3"/>
</dbReference>
<feature type="region of interest" description="Disordered" evidence="1">
    <location>
        <begin position="421"/>
        <end position="448"/>
    </location>
</feature>
<sequence length="668" mass="72032">MVRIKRTRTTKVRKVLSSSSENDSSEADAKSKERLTKTVRHVDSALTSNSPGPNPRVVPKSAEEAPAKFGRRRDSRRSATAGSDDDSLGAAAELSTSVSDSSMELCRTSLGMPSYAVTADACVAETPPAKRRHGSPGLPGSNSPRAASTPKASPGLTPPGDVLFSEQSFGEQSSCDEQVRGQVSAIIDSLPGVDGLDSSEVGVVASPADPERPLKGAKVHVEVRCGSQDLSGTLEAILEKLGAEVCDTMGPQLTHVVFRKGRDSTRDMALRWNIPLVGPLWVEGCRVQGRAVSPAKYLAVAPDTNKRRMLHTKHESGSEAFQLVRKAEGSGLPTRERHAGSRSPESPAAASPRSSTAKSRSTRRVSPTLRRPSTLHRPSTRPKKVVRTKASPRTRRSAPSKHVAYRGDDENCVACDKRPLERRPRLPDGTLSDDGDFVDEGEKSGKGRLSSGIVEVPEMGRGTGATAIRIRDFKLSQEGKEHGPSVVMTSIPPEDREVVRSVVLALGGFQVEAEVTPRTTHLVVGGAVRTLNLLSAMARGCWVLSTDWVYRSLEAGHWLDERPFELGEMFPAVRLSRQDRAERRCGEGGLLAGTGAIYVSPESRPPPDKLRQLVQILGGKVAPSYLRCNVALGPVEASKRRPDVRHVSEKWLLDSISEHRVLPFSGYG</sequence>
<dbReference type="SMART" id="SM00292">
    <property type="entry name" value="BRCT"/>
    <property type="match status" value="3"/>
</dbReference>
<feature type="region of interest" description="Disordered" evidence="1">
    <location>
        <begin position="126"/>
        <end position="163"/>
    </location>
</feature>
<reference evidence="3" key="1">
    <citation type="journal article" date="2018" name="PLoS Negl. Trop. Dis.">
        <title>Sialome diversity of ticks revealed by RNAseq of single tick salivary glands.</title>
        <authorList>
            <person name="Perner J."/>
            <person name="Kropackova S."/>
            <person name="Kopacek P."/>
            <person name="Ribeiro J.M."/>
        </authorList>
    </citation>
    <scope>NUCLEOTIDE SEQUENCE</scope>
    <source>
        <strain evidence="3">Siblings of single egg batch collected in Ceske Budejovice</strain>
        <tissue evidence="3">Salivary glands</tissue>
    </source>
</reference>
<dbReference type="AlphaFoldDB" id="A0A147BC99"/>
<accession>A0A147BC99</accession>
<dbReference type="CDD" id="cd17751">
    <property type="entry name" value="BRCT_microcephalin_rpt3"/>
    <property type="match status" value="1"/>
</dbReference>
<feature type="compositionally biased region" description="Basic and acidic residues" evidence="1">
    <location>
        <begin position="27"/>
        <end position="43"/>
    </location>
</feature>
<dbReference type="GO" id="GO:0000278">
    <property type="term" value="P:mitotic cell cycle"/>
    <property type="evidence" value="ECO:0007669"/>
    <property type="project" value="TreeGrafter"/>
</dbReference>